<proteinExistence type="inferred from homology"/>
<keyword evidence="2 5" id="KW-0812">Transmembrane</keyword>
<evidence type="ECO:0000313" key="8">
    <source>
        <dbReference type="EMBL" id="KAA1397235.1"/>
    </source>
</evidence>
<feature type="transmembrane region" description="Helical" evidence="5">
    <location>
        <begin position="441"/>
        <end position="459"/>
    </location>
</feature>
<feature type="transmembrane region" description="Helical" evidence="5">
    <location>
        <begin position="119"/>
        <end position="136"/>
    </location>
</feature>
<evidence type="ECO:0000256" key="5">
    <source>
        <dbReference type="HAMAP-Rule" id="MF_00445"/>
    </source>
</evidence>
<evidence type="ECO:0000313" key="9">
    <source>
        <dbReference type="Proteomes" id="UP000380867"/>
    </source>
</evidence>
<dbReference type="GO" id="GO:0008137">
    <property type="term" value="F:NADH dehydrogenase (ubiquinone) activity"/>
    <property type="evidence" value="ECO:0007669"/>
    <property type="project" value="InterPro"/>
</dbReference>
<keyword evidence="3 5" id="KW-1133">Transmembrane helix</keyword>
<evidence type="ECO:0000256" key="2">
    <source>
        <dbReference type="ARBA" id="ARBA00022692"/>
    </source>
</evidence>
<feature type="transmembrane region" description="Helical" evidence="5">
    <location>
        <begin position="286"/>
        <end position="308"/>
    </location>
</feature>
<organism evidence="8 9">
    <name type="scientific">Aeromicrobium ginsengisoli</name>
    <dbReference type="NCBI Taxonomy" id="363867"/>
    <lineage>
        <taxon>Bacteria</taxon>
        <taxon>Bacillati</taxon>
        <taxon>Actinomycetota</taxon>
        <taxon>Actinomycetes</taxon>
        <taxon>Propionibacteriales</taxon>
        <taxon>Nocardioidaceae</taxon>
        <taxon>Aeromicrobium</taxon>
    </lineage>
</organism>
<feature type="transmembrane region" description="Helical" evidence="5">
    <location>
        <begin position="361"/>
        <end position="385"/>
    </location>
</feature>
<dbReference type="InterPro" id="IPR001750">
    <property type="entry name" value="ND/Mrp_TM"/>
</dbReference>
<feature type="transmembrane region" description="Helical" evidence="5">
    <location>
        <begin position="397"/>
        <end position="421"/>
    </location>
</feature>
<keyword evidence="5" id="KW-0813">Transport</keyword>
<evidence type="ECO:0000256" key="4">
    <source>
        <dbReference type="ARBA" id="ARBA00023136"/>
    </source>
</evidence>
<feature type="transmembrane region" description="Helical" evidence="5">
    <location>
        <begin position="96"/>
        <end position="113"/>
    </location>
</feature>
<name>A0A5M4FD20_9ACTN</name>
<evidence type="ECO:0000259" key="7">
    <source>
        <dbReference type="Pfam" id="PF00361"/>
    </source>
</evidence>
<dbReference type="InterPro" id="IPR010096">
    <property type="entry name" value="NADH-Q_OxRdtase_suN/2"/>
</dbReference>
<protein>
    <recommendedName>
        <fullName evidence="5">NADH-quinone oxidoreductase subunit N</fullName>
        <ecNumber evidence="5">7.1.1.-</ecNumber>
    </recommendedName>
    <alternativeName>
        <fullName evidence="5">NADH dehydrogenase I subunit N</fullName>
    </alternativeName>
    <alternativeName>
        <fullName evidence="5">NDH-1 subunit N</fullName>
    </alternativeName>
</protein>
<feature type="transmembrane region" description="Helical" evidence="5">
    <location>
        <begin position="192"/>
        <end position="217"/>
    </location>
</feature>
<dbReference type="EMBL" id="SDPQ02000002">
    <property type="protein sequence ID" value="KAA1397235.1"/>
    <property type="molecule type" value="Genomic_DNA"/>
</dbReference>
<dbReference type="HAMAP" id="MF_00445">
    <property type="entry name" value="NDH1_NuoN_1"/>
    <property type="match status" value="1"/>
</dbReference>
<dbReference type="GO" id="GO:0012505">
    <property type="term" value="C:endomembrane system"/>
    <property type="evidence" value="ECO:0007669"/>
    <property type="project" value="UniProtKB-SubCell"/>
</dbReference>
<dbReference type="GO" id="GO:0005886">
    <property type="term" value="C:plasma membrane"/>
    <property type="evidence" value="ECO:0007669"/>
    <property type="project" value="UniProtKB-SubCell"/>
</dbReference>
<keyword evidence="5" id="KW-0874">Quinone</keyword>
<feature type="transmembrane region" description="Helical" evidence="5">
    <location>
        <begin position="12"/>
        <end position="30"/>
    </location>
</feature>
<feature type="domain" description="NADH:quinone oxidoreductase/Mrp antiporter transmembrane" evidence="7">
    <location>
        <begin position="113"/>
        <end position="408"/>
    </location>
</feature>
<keyword evidence="9" id="KW-1185">Reference proteome</keyword>
<comment type="function">
    <text evidence="5">NDH-1 shuttles electrons from NADH, via FMN and iron-sulfur (Fe-S) centers, to quinones in the respiratory chain. The immediate electron acceptor for the enzyme in this species is believed to be a menaquinone. Couples the redox reaction to proton translocation (for every two electrons transferred, four hydrogen ions are translocated across the cytoplasmic membrane), and thus conserves the redox energy in a proton gradient.</text>
</comment>
<dbReference type="OrthoDB" id="9811718at2"/>
<reference evidence="8" key="1">
    <citation type="submission" date="2019-09" db="EMBL/GenBank/DDBJ databases">
        <authorList>
            <person name="Li J."/>
        </authorList>
    </citation>
    <scope>NUCLEOTIDE SEQUENCE [LARGE SCALE GENOMIC DNA]</scope>
    <source>
        <strain evidence="8">JCM 14732</strain>
    </source>
</reference>
<dbReference type="GO" id="GO:0050136">
    <property type="term" value="F:NADH dehydrogenase (quinone) (non-electrogenic) activity"/>
    <property type="evidence" value="ECO:0007669"/>
    <property type="project" value="UniProtKB-UniRule"/>
</dbReference>
<gene>
    <name evidence="5" type="primary">nuoN</name>
    <name evidence="8" type="ORF">ESP70_007485</name>
</gene>
<comment type="caution">
    <text evidence="8">The sequence shown here is derived from an EMBL/GenBank/DDBJ whole genome shotgun (WGS) entry which is preliminary data.</text>
</comment>
<comment type="catalytic activity">
    <reaction evidence="5">
        <text>a quinone + NADH + 5 H(+)(in) = a quinol + NAD(+) + 4 H(+)(out)</text>
        <dbReference type="Rhea" id="RHEA:57888"/>
        <dbReference type="ChEBI" id="CHEBI:15378"/>
        <dbReference type="ChEBI" id="CHEBI:24646"/>
        <dbReference type="ChEBI" id="CHEBI:57540"/>
        <dbReference type="ChEBI" id="CHEBI:57945"/>
        <dbReference type="ChEBI" id="CHEBI:132124"/>
    </reaction>
</comment>
<comment type="subcellular location">
    <subcellularLocation>
        <location evidence="5">Cell membrane</location>
        <topology evidence="5">Multi-pass membrane protein</topology>
    </subcellularLocation>
    <subcellularLocation>
        <location evidence="1">Endomembrane system</location>
        <topology evidence="1">Multi-pass membrane protein</topology>
    </subcellularLocation>
    <subcellularLocation>
        <location evidence="6">Membrane</location>
        <topology evidence="6">Multi-pass membrane protein</topology>
    </subcellularLocation>
</comment>
<dbReference type="GO" id="GO:0048038">
    <property type="term" value="F:quinone binding"/>
    <property type="evidence" value="ECO:0007669"/>
    <property type="project" value="UniProtKB-KW"/>
</dbReference>
<feature type="transmembrane region" description="Helical" evidence="5">
    <location>
        <begin position="259"/>
        <end position="279"/>
    </location>
</feature>
<dbReference type="RefSeq" id="WP_149688719.1">
    <property type="nucleotide sequence ID" value="NZ_SDPQ02000002.1"/>
</dbReference>
<accession>A0A5M4FD20</accession>
<dbReference type="EC" id="7.1.1.-" evidence="5"/>
<feature type="transmembrane region" description="Helical" evidence="5">
    <location>
        <begin position="60"/>
        <end position="84"/>
    </location>
</feature>
<keyword evidence="5" id="KW-1278">Translocase</keyword>
<comment type="subunit">
    <text evidence="5">NDH-1 is composed of 14 different subunits. Subunits NuoA, H, J, K, L, M, N constitute the membrane sector of the complex.</text>
</comment>
<comment type="similarity">
    <text evidence="5">Belongs to the complex I subunit 2 family.</text>
</comment>
<feature type="transmembrane region" description="Helical" evidence="5">
    <location>
        <begin position="148"/>
        <end position="172"/>
    </location>
</feature>
<evidence type="ECO:0000256" key="3">
    <source>
        <dbReference type="ARBA" id="ARBA00022989"/>
    </source>
</evidence>
<feature type="transmembrane region" description="Helical" evidence="5">
    <location>
        <begin position="229"/>
        <end position="253"/>
    </location>
</feature>
<keyword evidence="5" id="KW-0520">NAD</keyword>
<dbReference type="AlphaFoldDB" id="A0A5M4FD20"/>
<keyword evidence="5" id="KW-1003">Cell membrane</keyword>
<sequence>MNIPVEWSVAGPAVIVAIGALVALLVDAFYPRRTWLGSGLPSSVALLWGGIELIRLRDDIVPSTFALSLIVLAGTLIVVVASNVMNFENAMPPGEYHFLVLAAASGALMMVAARDLVTLIVALELLSLPSIALVGLRQGDSRAIRSAWTFFLASVVSTAITLMGVSLLYGVAGTLDYDGLAAGLRDTEMPDGVVAVAVVLTIVGLLFKLGAVPFHVWIPDTYLGAPVMVAGFLSSVSKAASLGAVLTLLSAALPHTYDTWQPLMAIIAAATMTVGNLGALRQTNAVGMLAWSSVAQAGFLIAPAAALLTTDGLSAPVQYLAVYALANLVAFAALAVVLRLRGSLDYSELKGLARTDPPTGVPLVMAALTLAGFPPAVIGLVTKYVVIRPVIEGDHVWLAVVMAVNVMLGLAYYLRFVAVLVDRPAIDDPYRSPSPPVSIRISKAAVLIGTAGLVALSAWPDLLLSNLP</sequence>
<dbReference type="Pfam" id="PF00361">
    <property type="entry name" value="Proton_antipo_M"/>
    <property type="match status" value="1"/>
</dbReference>
<dbReference type="GO" id="GO:0042773">
    <property type="term" value="P:ATP synthesis coupled electron transport"/>
    <property type="evidence" value="ECO:0007669"/>
    <property type="project" value="InterPro"/>
</dbReference>
<feature type="transmembrane region" description="Helical" evidence="5">
    <location>
        <begin position="320"/>
        <end position="340"/>
    </location>
</feature>
<evidence type="ECO:0000256" key="1">
    <source>
        <dbReference type="ARBA" id="ARBA00004127"/>
    </source>
</evidence>
<evidence type="ECO:0000256" key="6">
    <source>
        <dbReference type="RuleBase" id="RU000320"/>
    </source>
</evidence>
<keyword evidence="4 5" id="KW-0472">Membrane</keyword>
<dbReference type="Proteomes" id="UP000380867">
    <property type="component" value="Unassembled WGS sequence"/>
</dbReference>
<dbReference type="PANTHER" id="PTHR22773">
    <property type="entry name" value="NADH DEHYDROGENASE"/>
    <property type="match status" value="1"/>
</dbReference>